<dbReference type="PANTHER" id="PTHR11895:SF176">
    <property type="entry name" value="AMIDASE AMID-RELATED"/>
    <property type="match status" value="1"/>
</dbReference>
<dbReference type="Gene3D" id="3.90.1300.10">
    <property type="entry name" value="Amidase signature (AS) domain"/>
    <property type="match status" value="1"/>
</dbReference>
<dbReference type="InterPro" id="IPR000120">
    <property type="entry name" value="Amidase"/>
</dbReference>
<dbReference type="InterPro" id="IPR036928">
    <property type="entry name" value="AS_sf"/>
</dbReference>
<dbReference type="GO" id="GO:0003824">
    <property type="term" value="F:catalytic activity"/>
    <property type="evidence" value="ECO:0007669"/>
    <property type="project" value="InterPro"/>
</dbReference>
<dbReference type="PANTHER" id="PTHR11895">
    <property type="entry name" value="TRANSAMIDASE"/>
    <property type="match status" value="1"/>
</dbReference>
<dbReference type="AlphaFoldDB" id="A0A4P6UJI6"/>
<dbReference type="Proteomes" id="UP000292939">
    <property type="component" value="Chromosome"/>
</dbReference>
<dbReference type="InterPro" id="IPR020556">
    <property type="entry name" value="Amidase_CS"/>
</dbReference>
<evidence type="ECO:0000259" key="1">
    <source>
        <dbReference type="Pfam" id="PF01425"/>
    </source>
</evidence>
<dbReference type="EMBL" id="CP031395">
    <property type="protein sequence ID" value="QBK04247.1"/>
    <property type="molecule type" value="Genomic_DNA"/>
</dbReference>
<sequence length="469" mass="49869">MNPVLFNPAFVSIEQAKAAMEAGELTSEVLVEHQLQRIERFDAKLHAFVDVYADEARETARAMDGLRRAGISLGPLHGVTVAVKDLFEIDGKPITGGSVAQPARISTSTATVVQRLRSAGAIVIGKTHTVEYAFGGWGTNEVMGTPWNPWDLRTHRIPGGSSSGSAVAVAAGLACAAIGTDTGGSVRIPAGLCGLVGLKTTHGLISRHGLIELCPSHDTVGPLARTARDCALLLDVMAGADPLDDVSQGAPVRQIAPALKALPRGARLWVLPAAERVGVEAAVLTAYDEALNVLRGMGIQLVEQDLPQSCAESMRIAGQLMSAEGYAQLGPLFERSELRFDPNIRRRILLGSGISAQQYQDLLRSRDRARRDMLNAMDGIDACVFPTNAISAIPVAEVDELATPLSRFGRFVNLMNLCALAVPAGMSPEGMPISVQFIGRSWDEPKVLRLGLGFEQATAWHGLRPAGLD</sequence>
<gene>
    <name evidence="2" type="ORF">DW355_05155</name>
</gene>
<evidence type="ECO:0000313" key="3">
    <source>
        <dbReference type="Proteomes" id="UP000292939"/>
    </source>
</evidence>
<evidence type="ECO:0000313" key="2">
    <source>
        <dbReference type="EMBL" id="QBK04247.1"/>
    </source>
</evidence>
<dbReference type="SUPFAM" id="SSF75304">
    <property type="entry name" value="Amidase signature (AS) enzymes"/>
    <property type="match status" value="1"/>
</dbReference>
<accession>A0A4P6UJI6</accession>
<name>A0A4P6UJI6_9BURK</name>
<dbReference type="InterPro" id="IPR023631">
    <property type="entry name" value="Amidase_dom"/>
</dbReference>
<dbReference type="RefSeq" id="WP_131278256.1">
    <property type="nucleotide sequence ID" value="NZ_CP031395.1"/>
</dbReference>
<dbReference type="KEGG" id="hgr:DW355_05155"/>
<dbReference type="Pfam" id="PF01425">
    <property type="entry name" value="Amidase"/>
    <property type="match status" value="1"/>
</dbReference>
<organism evidence="2 3">
    <name type="scientific">Hylemonella gracilis</name>
    <dbReference type="NCBI Taxonomy" id="80880"/>
    <lineage>
        <taxon>Bacteria</taxon>
        <taxon>Pseudomonadati</taxon>
        <taxon>Pseudomonadota</taxon>
        <taxon>Betaproteobacteria</taxon>
        <taxon>Burkholderiales</taxon>
        <taxon>Comamonadaceae</taxon>
        <taxon>Hylemonella</taxon>
    </lineage>
</organism>
<reference evidence="2 3" key="1">
    <citation type="submission" date="2018-07" db="EMBL/GenBank/DDBJ databases">
        <title>Exploring interactions and the metabolic potential of the ultra-small soil bacteria Hylemonella gracilis.</title>
        <authorList>
            <person name="Tyc O."/>
            <person name="Kulkarni P."/>
            <person name="Gawehns F."/>
            <person name="Hundscheid M."/>
            <person name="Zweers H."/>
            <person name="Garbeva P."/>
        </authorList>
    </citation>
    <scope>NUCLEOTIDE SEQUENCE [LARGE SCALE GENOMIC DNA]</scope>
    <source>
        <strain evidence="2 3">NS1</strain>
    </source>
</reference>
<protein>
    <submittedName>
        <fullName evidence="2">Amidase</fullName>
    </submittedName>
</protein>
<dbReference type="PROSITE" id="PS00571">
    <property type="entry name" value="AMIDASES"/>
    <property type="match status" value="1"/>
</dbReference>
<proteinExistence type="predicted"/>
<dbReference type="OrthoDB" id="8641877at2"/>
<feature type="domain" description="Amidase" evidence="1">
    <location>
        <begin position="30"/>
        <end position="448"/>
    </location>
</feature>